<sequence length="148" mass="16557">MTAYKFLLQAHSGFRYIVILLLVVAIVTALAGWFGKKTYTNGNRKLNLFTMISAHIQLLLGLALYFVSPFVKFDSGTMKDDTTRYWTVEHIAMMVFAIALITIGHARSKRAQLPEGKHRVIAIAYLLATLVVVVAILQSQRGLFGMTH</sequence>
<feature type="transmembrane region" description="Helical" evidence="1">
    <location>
        <begin position="87"/>
        <end position="106"/>
    </location>
</feature>
<comment type="caution">
    <text evidence="2">The sequence shown here is derived from an EMBL/GenBank/DDBJ whole genome shotgun (WGS) entry which is preliminary data.</text>
</comment>
<keyword evidence="1" id="KW-1133">Transmembrane helix</keyword>
<keyword evidence="1" id="KW-0812">Transmembrane</keyword>
<reference evidence="2 3" key="1">
    <citation type="submission" date="2018-08" db="EMBL/GenBank/DDBJ databases">
        <title>Mucilaginibacter terrae sp. nov., isolated from manganese diggings.</title>
        <authorList>
            <person name="Huang Y."/>
            <person name="Zhou Z."/>
        </authorList>
    </citation>
    <scope>NUCLEOTIDE SEQUENCE [LARGE SCALE GENOMIC DNA]</scope>
    <source>
        <strain evidence="2 3">ZH6</strain>
    </source>
</reference>
<dbReference type="RefSeq" id="WP_117383024.1">
    <property type="nucleotide sequence ID" value="NZ_QWDE01000002.1"/>
</dbReference>
<feature type="transmembrane region" description="Helical" evidence="1">
    <location>
        <begin position="46"/>
        <end position="67"/>
    </location>
</feature>
<name>A0A3E2NNN7_9SPHI</name>
<evidence type="ECO:0000313" key="2">
    <source>
        <dbReference type="EMBL" id="RFZ82619.1"/>
    </source>
</evidence>
<gene>
    <name evidence="2" type="ORF">DYU05_10555</name>
</gene>
<protein>
    <submittedName>
        <fullName evidence="2">Cytochrome B</fullName>
    </submittedName>
</protein>
<keyword evidence="1" id="KW-0472">Membrane</keyword>
<dbReference type="AlphaFoldDB" id="A0A3E2NNN7"/>
<organism evidence="2 3">
    <name type="scientific">Mucilaginibacter terrenus</name>
    <dbReference type="NCBI Taxonomy" id="2482727"/>
    <lineage>
        <taxon>Bacteria</taxon>
        <taxon>Pseudomonadati</taxon>
        <taxon>Bacteroidota</taxon>
        <taxon>Sphingobacteriia</taxon>
        <taxon>Sphingobacteriales</taxon>
        <taxon>Sphingobacteriaceae</taxon>
        <taxon>Mucilaginibacter</taxon>
    </lineage>
</organism>
<accession>A0A3E2NNN7</accession>
<dbReference type="OrthoDB" id="329514at2"/>
<feature type="transmembrane region" description="Helical" evidence="1">
    <location>
        <begin position="118"/>
        <end position="137"/>
    </location>
</feature>
<evidence type="ECO:0000313" key="3">
    <source>
        <dbReference type="Proteomes" id="UP000260823"/>
    </source>
</evidence>
<dbReference type="EMBL" id="QWDE01000002">
    <property type="protein sequence ID" value="RFZ82619.1"/>
    <property type="molecule type" value="Genomic_DNA"/>
</dbReference>
<keyword evidence="3" id="KW-1185">Reference proteome</keyword>
<proteinExistence type="predicted"/>
<dbReference type="Proteomes" id="UP000260823">
    <property type="component" value="Unassembled WGS sequence"/>
</dbReference>
<evidence type="ECO:0000256" key="1">
    <source>
        <dbReference type="SAM" id="Phobius"/>
    </source>
</evidence>
<feature type="transmembrane region" description="Helical" evidence="1">
    <location>
        <begin position="14"/>
        <end position="34"/>
    </location>
</feature>